<evidence type="ECO:0000256" key="1">
    <source>
        <dbReference type="ARBA" id="ARBA00023122"/>
    </source>
</evidence>
<dbReference type="AlphaFoldDB" id="A0A7W4I6H1"/>
<dbReference type="Gene3D" id="3.10.580.10">
    <property type="entry name" value="CBS-domain"/>
    <property type="match status" value="1"/>
</dbReference>
<proteinExistence type="predicted"/>
<evidence type="ECO:0000259" key="3">
    <source>
        <dbReference type="PROSITE" id="PS50914"/>
    </source>
</evidence>
<dbReference type="PANTHER" id="PTHR43080:SF26">
    <property type="entry name" value="REGULATORY PROTEIN"/>
    <property type="match status" value="1"/>
</dbReference>
<keyword evidence="1 2" id="KW-0129">CBS domain</keyword>
<dbReference type="PROSITE" id="PS51371">
    <property type="entry name" value="CBS"/>
    <property type="match status" value="2"/>
</dbReference>
<dbReference type="EMBL" id="JABEQG010000024">
    <property type="protein sequence ID" value="MBB2157131.1"/>
    <property type="molecule type" value="Genomic_DNA"/>
</dbReference>
<dbReference type="CDD" id="cd04586">
    <property type="entry name" value="CBS_pair_BON_assoc"/>
    <property type="match status" value="1"/>
</dbReference>
<sequence length="236" mass="25817">MHVRDIMTSPAVCVESTRSLADAIGLMLTNRVSALPVVTENGLLVGVVTEGDLMRRNELETRSGHGWLADLFRSSGRQASEYVHSHGRKVFDIMSDQPVSVEPGTVLRDAVEVLLLRNIRHLPVVENNRVVGMVSRTDVLRALLPLIADKTAPSDDQTIRASILKEYQDELRLGVRNIISVEVHDGKVELNGTVTDERMHAAARVAAENVRGVVSVADHITCVEPFEGVTIPPPPL</sequence>
<evidence type="ECO:0000259" key="4">
    <source>
        <dbReference type="PROSITE" id="PS51371"/>
    </source>
</evidence>
<dbReference type="SMART" id="SM00116">
    <property type="entry name" value="CBS"/>
    <property type="match status" value="2"/>
</dbReference>
<dbReference type="Proteomes" id="UP000550787">
    <property type="component" value="Unassembled WGS sequence"/>
</dbReference>
<organism evidence="5 6">
    <name type="scientific">Gluconacetobacter diazotrophicus</name>
    <name type="common">Acetobacter diazotrophicus</name>
    <dbReference type="NCBI Taxonomy" id="33996"/>
    <lineage>
        <taxon>Bacteria</taxon>
        <taxon>Pseudomonadati</taxon>
        <taxon>Pseudomonadota</taxon>
        <taxon>Alphaproteobacteria</taxon>
        <taxon>Acetobacterales</taxon>
        <taxon>Acetobacteraceae</taxon>
        <taxon>Gluconacetobacter</taxon>
    </lineage>
</organism>
<feature type="domain" description="CBS" evidence="4">
    <location>
        <begin position="94"/>
        <end position="154"/>
    </location>
</feature>
<dbReference type="PANTHER" id="PTHR43080">
    <property type="entry name" value="CBS DOMAIN-CONTAINING PROTEIN CBSX3, MITOCHONDRIAL"/>
    <property type="match status" value="1"/>
</dbReference>
<dbReference type="InterPro" id="IPR051257">
    <property type="entry name" value="Diverse_CBS-Domain"/>
</dbReference>
<dbReference type="InterPro" id="IPR046342">
    <property type="entry name" value="CBS_dom_sf"/>
</dbReference>
<reference evidence="5 6" key="1">
    <citation type="submission" date="2020-04" db="EMBL/GenBank/DDBJ databases">
        <title>Description of novel Gluconacetobacter.</title>
        <authorList>
            <person name="Sombolestani A."/>
        </authorList>
    </citation>
    <scope>NUCLEOTIDE SEQUENCE [LARGE SCALE GENOMIC DNA]</scope>
    <source>
        <strain evidence="5 6">LMG 7603</strain>
    </source>
</reference>
<evidence type="ECO:0000313" key="5">
    <source>
        <dbReference type="EMBL" id="MBB2157131.1"/>
    </source>
</evidence>
<accession>A0A7W4I6H1</accession>
<evidence type="ECO:0000256" key="2">
    <source>
        <dbReference type="PROSITE-ProRule" id="PRU00703"/>
    </source>
</evidence>
<protein>
    <submittedName>
        <fullName evidence="5">CBS domain-containing protein</fullName>
    </submittedName>
</protein>
<dbReference type="SUPFAM" id="SSF54631">
    <property type="entry name" value="CBS-domain pair"/>
    <property type="match status" value="1"/>
</dbReference>
<dbReference type="InterPro" id="IPR017080">
    <property type="entry name" value="UCP036990_CBS_BON"/>
</dbReference>
<dbReference type="PROSITE" id="PS50914">
    <property type="entry name" value="BON"/>
    <property type="match status" value="1"/>
</dbReference>
<comment type="caution">
    <text evidence="5">The sequence shown here is derived from an EMBL/GenBank/DDBJ whole genome shotgun (WGS) entry which is preliminary data.</text>
</comment>
<feature type="domain" description="BON" evidence="3">
    <location>
        <begin position="155"/>
        <end position="224"/>
    </location>
</feature>
<dbReference type="PIRSF" id="PIRSF036990">
    <property type="entry name" value="UCP036990_CBS_BON"/>
    <property type="match status" value="1"/>
</dbReference>
<dbReference type="InterPro" id="IPR000644">
    <property type="entry name" value="CBS_dom"/>
</dbReference>
<dbReference type="Pfam" id="PF04972">
    <property type="entry name" value="BON"/>
    <property type="match status" value="1"/>
</dbReference>
<dbReference type="InterPro" id="IPR007055">
    <property type="entry name" value="BON_dom"/>
</dbReference>
<dbReference type="Pfam" id="PF00571">
    <property type="entry name" value="CBS"/>
    <property type="match status" value="2"/>
</dbReference>
<gene>
    <name evidence="5" type="ORF">HLH33_12555</name>
</gene>
<feature type="domain" description="CBS" evidence="4">
    <location>
        <begin position="7"/>
        <end position="63"/>
    </location>
</feature>
<evidence type="ECO:0000313" key="6">
    <source>
        <dbReference type="Proteomes" id="UP000550787"/>
    </source>
</evidence>
<dbReference type="Gene3D" id="3.30.1340.30">
    <property type="match status" value="1"/>
</dbReference>
<name>A0A7W4I6H1_GLUDI</name>